<dbReference type="EMBL" id="JBJUIK010000005">
    <property type="protein sequence ID" value="KAL3528136.1"/>
    <property type="molecule type" value="Genomic_DNA"/>
</dbReference>
<feature type="domain" description="RNase H type-1" evidence="1">
    <location>
        <begin position="66"/>
        <end position="174"/>
    </location>
</feature>
<accession>A0ABD3A8L0</accession>
<comment type="caution">
    <text evidence="2">The sequence shown here is derived from an EMBL/GenBank/DDBJ whole genome shotgun (WGS) entry which is preliminary data.</text>
</comment>
<evidence type="ECO:0000313" key="2">
    <source>
        <dbReference type="EMBL" id="KAL3528136.1"/>
    </source>
</evidence>
<dbReference type="InterPro" id="IPR012337">
    <property type="entry name" value="RNaseH-like_sf"/>
</dbReference>
<organism evidence="2 3">
    <name type="scientific">Cinchona calisaya</name>
    <dbReference type="NCBI Taxonomy" id="153742"/>
    <lineage>
        <taxon>Eukaryota</taxon>
        <taxon>Viridiplantae</taxon>
        <taxon>Streptophyta</taxon>
        <taxon>Embryophyta</taxon>
        <taxon>Tracheophyta</taxon>
        <taxon>Spermatophyta</taxon>
        <taxon>Magnoliopsida</taxon>
        <taxon>eudicotyledons</taxon>
        <taxon>Gunneridae</taxon>
        <taxon>Pentapetalae</taxon>
        <taxon>asterids</taxon>
        <taxon>lamiids</taxon>
        <taxon>Gentianales</taxon>
        <taxon>Rubiaceae</taxon>
        <taxon>Cinchonoideae</taxon>
        <taxon>Cinchoneae</taxon>
        <taxon>Cinchona</taxon>
    </lineage>
</organism>
<dbReference type="CDD" id="cd06222">
    <property type="entry name" value="RNase_H_like"/>
    <property type="match status" value="1"/>
</dbReference>
<dbReference type="InterPro" id="IPR053151">
    <property type="entry name" value="RNase_H-like"/>
</dbReference>
<keyword evidence="3" id="KW-1185">Reference proteome</keyword>
<dbReference type="Gene3D" id="3.30.420.10">
    <property type="entry name" value="Ribonuclease H-like superfamily/Ribonuclease H"/>
    <property type="match status" value="1"/>
</dbReference>
<reference evidence="2 3" key="1">
    <citation type="submission" date="2024-11" db="EMBL/GenBank/DDBJ databases">
        <title>A near-complete genome assembly of Cinchona calisaya.</title>
        <authorList>
            <person name="Lian D.C."/>
            <person name="Zhao X.W."/>
            <person name="Wei L."/>
        </authorList>
    </citation>
    <scope>NUCLEOTIDE SEQUENCE [LARGE SCALE GENOMIC DNA]</scope>
    <source>
        <tissue evidence="2">Nenye</tissue>
    </source>
</reference>
<name>A0ABD3A8L0_9GENT</name>
<dbReference type="SUPFAM" id="SSF53098">
    <property type="entry name" value="Ribonuclease H-like"/>
    <property type="match status" value="1"/>
</dbReference>
<evidence type="ECO:0000313" key="3">
    <source>
        <dbReference type="Proteomes" id="UP001630127"/>
    </source>
</evidence>
<protein>
    <recommendedName>
        <fullName evidence="1">RNase H type-1 domain-containing protein</fullName>
    </recommendedName>
</protein>
<dbReference type="InterPro" id="IPR044730">
    <property type="entry name" value="RNase_H-like_dom_plant"/>
</dbReference>
<dbReference type="Proteomes" id="UP001630127">
    <property type="component" value="Unassembled WGS sequence"/>
</dbReference>
<sequence>MKVAGEVTIDGKGLLSPVYHCYYFGLAPAIATRLTLLQLMIHYFGQLESTSSSFFQAQYRWSSRGNPRPAAGRRAIRDAGGNLVVTFSSFYVGFNSNLFAELMAVLDDLQLSQGLCIQKGIIELDSTVALDLTTGKNKAPWRLDKVIYLVKQELLHLEYTAVHTFREGNSLADYQTNIGCDDQLVQIVRLDLVLEETNDLDASTSCSSAQKPGKGSGYGFADQIADVMKLEVCTVNLLLEAHGVARHQVGATWFNIDEDVGDVDEDMPPLKDGDVMQRTTTWTKFTDVTLDCRFQTSGIHIFIRY</sequence>
<evidence type="ECO:0000259" key="1">
    <source>
        <dbReference type="Pfam" id="PF13456"/>
    </source>
</evidence>
<dbReference type="InterPro" id="IPR036397">
    <property type="entry name" value="RNaseH_sf"/>
</dbReference>
<dbReference type="PANTHER" id="PTHR47723">
    <property type="entry name" value="OS05G0353850 PROTEIN"/>
    <property type="match status" value="1"/>
</dbReference>
<proteinExistence type="predicted"/>
<dbReference type="Pfam" id="PF13456">
    <property type="entry name" value="RVT_3"/>
    <property type="match status" value="1"/>
</dbReference>
<dbReference type="AlphaFoldDB" id="A0ABD3A8L0"/>
<dbReference type="InterPro" id="IPR002156">
    <property type="entry name" value="RNaseH_domain"/>
</dbReference>
<dbReference type="PANTHER" id="PTHR47723:SF19">
    <property type="entry name" value="POLYNUCLEOTIDYL TRANSFERASE, RIBONUCLEASE H-LIKE SUPERFAMILY PROTEIN"/>
    <property type="match status" value="1"/>
</dbReference>
<gene>
    <name evidence="2" type="ORF">ACH5RR_012792</name>
</gene>